<comment type="similarity">
    <text evidence="2 9">Belongs to the membrane fusion protein (MFP) (TC 8.A.1) family.</text>
</comment>
<dbReference type="PRINTS" id="PR01490">
    <property type="entry name" value="RTXTOXIND"/>
</dbReference>
<dbReference type="AlphaFoldDB" id="A0A0R3DZW5"/>
<organism evidence="13 14">
    <name type="scientific">Bradyrhizobium manausense</name>
    <dbReference type="NCBI Taxonomy" id="989370"/>
    <lineage>
        <taxon>Bacteria</taxon>
        <taxon>Pseudomonadati</taxon>
        <taxon>Pseudomonadota</taxon>
        <taxon>Alphaproteobacteria</taxon>
        <taxon>Hyphomicrobiales</taxon>
        <taxon>Nitrobacteraceae</taxon>
        <taxon>Bradyrhizobium</taxon>
    </lineage>
</organism>
<dbReference type="NCBIfam" id="TIGR01843">
    <property type="entry name" value="type_I_hlyD"/>
    <property type="match status" value="1"/>
</dbReference>
<proteinExistence type="inferred from homology"/>
<reference evidence="13 14" key="1">
    <citation type="submission" date="2015-09" db="EMBL/GenBank/DDBJ databases">
        <title>Draft Genome Sequence of Bradyrhizobium manausense Strain BR 3351T, a Novel Symbiotic Nitrogen-Fixing Alphaproteobacterium Isolated from Brazilian Amazon Rain Forest.</title>
        <authorList>
            <person name="De Araujo J.L."/>
            <person name="Zilli J.E."/>
        </authorList>
    </citation>
    <scope>NUCLEOTIDE SEQUENCE [LARGE SCALE GENOMIC DNA]</scope>
    <source>
        <strain evidence="13 14">BR3351</strain>
    </source>
</reference>
<name>A0A0R3DZW5_9BRAD</name>
<dbReference type="Pfam" id="PF25994">
    <property type="entry name" value="HH_AprE"/>
    <property type="match status" value="1"/>
</dbReference>
<dbReference type="OrthoDB" id="9810980at2"/>
<evidence type="ECO:0000256" key="3">
    <source>
        <dbReference type="ARBA" id="ARBA00022448"/>
    </source>
</evidence>
<evidence type="ECO:0000256" key="10">
    <source>
        <dbReference type="SAM" id="Coils"/>
    </source>
</evidence>
<dbReference type="GO" id="GO:0005886">
    <property type="term" value="C:plasma membrane"/>
    <property type="evidence" value="ECO:0007669"/>
    <property type="project" value="UniProtKB-SubCell"/>
</dbReference>
<comment type="subcellular location">
    <subcellularLocation>
        <location evidence="1 9">Cell inner membrane</location>
        <topology evidence="1 9">Single-pass membrane protein</topology>
    </subcellularLocation>
</comment>
<dbReference type="Pfam" id="PF26002">
    <property type="entry name" value="Beta-barrel_AprE"/>
    <property type="match status" value="1"/>
</dbReference>
<dbReference type="EMBL" id="LJYG01000062">
    <property type="protein sequence ID" value="KRQ12597.1"/>
    <property type="molecule type" value="Genomic_DNA"/>
</dbReference>
<evidence type="ECO:0000313" key="14">
    <source>
        <dbReference type="Proteomes" id="UP000051936"/>
    </source>
</evidence>
<keyword evidence="4 9" id="KW-1003">Cell membrane</keyword>
<evidence type="ECO:0000256" key="5">
    <source>
        <dbReference type="ARBA" id="ARBA00022519"/>
    </source>
</evidence>
<dbReference type="STRING" id="989370.AOQ71_15710"/>
<keyword evidence="10" id="KW-0175">Coiled coil</keyword>
<keyword evidence="3 9" id="KW-0813">Transport</keyword>
<dbReference type="InterPro" id="IPR058781">
    <property type="entry name" value="HH_AprE-like"/>
</dbReference>
<dbReference type="InterPro" id="IPR010129">
    <property type="entry name" value="T1SS_HlyD"/>
</dbReference>
<gene>
    <name evidence="13" type="ORF">AOQ71_15710</name>
</gene>
<dbReference type="InterPro" id="IPR050739">
    <property type="entry name" value="MFP"/>
</dbReference>
<feature type="domain" description="AprE-like beta-barrel" evidence="12">
    <location>
        <begin position="325"/>
        <end position="413"/>
    </location>
</feature>
<dbReference type="RefSeq" id="WP_057747578.1">
    <property type="nucleotide sequence ID" value="NZ_LJYG01000062.1"/>
</dbReference>
<dbReference type="PANTHER" id="PTHR30386">
    <property type="entry name" value="MEMBRANE FUSION SUBUNIT OF EMRAB-TOLC MULTIDRUG EFFLUX PUMP"/>
    <property type="match status" value="1"/>
</dbReference>
<feature type="domain" description="AprE-like long alpha-helical hairpin" evidence="11">
    <location>
        <begin position="93"/>
        <end position="283"/>
    </location>
</feature>
<evidence type="ECO:0000313" key="13">
    <source>
        <dbReference type="EMBL" id="KRQ12597.1"/>
    </source>
</evidence>
<comment type="caution">
    <text evidence="13">The sequence shown here is derived from an EMBL/GenBank/DDBJ whole genome shotgun (WGS) entry which is preliminary data.</text>
</comment>
<keyword evidence="7" id="KW-1133">Transmembrane helix</keyword>
<evidence type="ECO:0000256" key="8">
    <source>
        <dbReference type="ARBA" id="ARBA00023136"/>
    </source>
</evidence>
<evidence type="ECO:0000259" key="11">
    <source>
        <dbReference type="Pfam" id="PF25994"/>
    </source>
</evidence>
<keyword evidence="14" id="KW-1185">Reference proteome</keyword>
<keyword evidence="6" id="KW-0812">Transmembrane</keyword>
<evidence type="ECO:0000259" key="12">
    <source>
        <dbReference type="Pfam" id="PF26002"/>
    </source>
</evidence>
<evidence type="ECO:0000256" key="4">
    <source>
        <dbReference type="ARBA" id="ARBA00022475"/>
    </source>
</evidence>
<evidence type="ECO:0000256" key="1">
    <source>
        <dbReference type="ARBA" id="ARBA00004377"/>
    </source>
</evidence>
<feature type="coiled-coil region" evidence="10">
    <location>
        <begin position="161"/>
        <end position="188"/>
    </location>
</feature>
<keyword evidence="5 9" id="KW-0997">Cell inner membrane</keyword>
<accession>A0A0R3DZW5</accession>
<evidence type="ECO:0000256" key="9">
    <source>
        <dbReference type="RuleBase" id="RU365093"/>
    </source>
</evidence>
<protein>
    <recommendedName>
        <fullName evidence="9">Membrane fusion protein (MFP) family protein</fullName>
    </recommendedName>
</protein>
<dbReference type="Gene3D" id="2.40.30.170">
    <property type="match status" value="1"/>
</dbReference>
<dbReference type="PANTHER" id="PTHR30386:SF17">
    <property type="entry name" value="ALKALINE PROTEASE SECRETION PROTEIN APRE"/>
    <property type="match status" value="1"/>
</dbReference>
<dbReference type="Proteomes" id="UP000051936">
    <property type="component" value="Unassembled WGS sequence"/>
</dbReference>
<evidence type="ECO:0000256" key="7">
    <source>
        <dbReference type="ARBA" id="ARBA00022989"/>
    </source>
</evidence>
<dbReference type="Gene3D" id="2.40.50.100">
    <property type="match status" value="1"/>
</dbReference>
<evidence type="ECO:0000256" key="2">
    <source>
        <dbReference type="ARBA" id="ARBA00009477"/>
    </source>
</evidence>
<dbReference type="InterPro" id="IPR058982">
    <property type="entry name" value="Beta-barrel_AprE"/>
</dbReference>
<evidence type="ECO:0000256" key="6">
    <source>
        <dbReference type="ARBA" id="ARBA00022692"/>
    </source>
</evidence>
<sequence length="437" mass="47888">MSSQIAPAMQSMQRYMILGAVMFGCVIFGMGGWATTTQLSGAVIAQGLVVVDSSVKKVQHATGGIVGELRVREGDRVNAGDILIRLDETQTLANATIVTKSLDELLARQARLEAERDGADQIVFPKVLLDRTKESSSEASRAIAAERTLFNLRRQARGGQRAQLEEKSSQLENEIKGYSGQAEAKQKEVDLIRQELEGVRSLWQKNLVPITRLNSLERDSARLEGERSQLAGMIAQSKGKIAEIGLQIIQIDQDLRTEVGKDLIDTRSKLSELSERKTAAVDQLNRIDIRAPQSGRVHELSVHTVGGVIGPGEQIMLIVPDADTLAVEVRIAPRDIDQVYVGQMATMRFAAFNQKTTPEIDGEVSLVSADITQDQRSGTSYYTGRVLLKPEEVAKLGSAKLLPGMPVEVFIKTPGRTALSYLLKPLRDQAEHALKER</sequence>
<keyword evidence="8" id="KW-0472">Membrane</keyword>
<dbReference type="GO" id="GO:0015031">
    <property type="term" value="P:protein transport"/>
    <property type="evidence" value="ECO:0007669"/>
    <property type="project" value="InterPro"/>
</dbReference>